<keyword evidence="3 6" id="KW-1133">Transmembrane helix</keyword>
<feature type="domain" description="G-protein coupled receptors family 1 profile" evidence="7">
    <location>
        <begin position="1"/>
        <end position="284"/>
    </location>
</feature>
<reference evidence="8" key="1">
    <citation type="submission" date="2021-04" db="EMBL/GenBank/DDBJ databases">
        <authorList>
            <consortium name="Molecular Ecology Group"/>
        </authorList>
    </citation>
    <scope>NUCLEOTIDE SEQUENCE</scope>
</reference>
<dbReference type="InterPro" id="IPR052954">
    <property type="entry name" value="GPCR-Ligand_Int"/>
</dbReference>
<dbReference type="AlphaFoldDB" id="A0A8S3YNS3"/>
<evidence type="ECO:0000256" key="2">
    <source>
        <dbReference type="ARBA" id="ARBA00022692"/>
    </source>
</evidence>
<dbReference type="PANTHER" id="PTHR46641:SF25">
    <property type="entry name" value="CNMAMIDE RECEPTOR-RELATED"/>
    <property type="match status" value="1"/>
</dbReference>
<dbReference type="InterPro" id="IPR017452">
    <property type="entry name" value="GPCR_Rhodpsn_7TM"/>
</dbReference>
<name>A0A8S3YNS3_9EUPU</name>
<dbReference type="OrthoDB" id="9990906at2759"/>
<evidence type="ECO:0000313" key="8">
    <source>
        <dbReference type="EMBL" id="CAG5118433.1"/>
    </source>
</evidence>
<evidence type="ECO:0000256" key="6">
    <source>
        <dbReference type="SAM" id="Phobius"/>
    </source>
</evidence>
<feature type="transmembrane region" description="Helical" evidence="6">
    <location>
        <begin position="7"/>
        <end position="30"/>
    </location>
</feature>
<keyword evidence="5" id="KW-0675">Receptor</keyword>
<protein>
    <recommendedName>
        <fullName evidence="7">G-protein coupled receptors family 1 profile domain-containing protein</fullName>
    </recommendedName>
</protein>
<comment type="caution">
    <text evidence="8">The sequence shown here is derived from an EMBL/GenBank/DDBJ whole genome shotgun (WGS) entry which is preliminary data.</text>
</comment>
<dbReference type="GO" id="GO:0016020">
    <property type="term" value="C:membrane"/>
    <property type="evidence" value="ECO:0007669"/>
    <property type="project" value="UniProtKB-SubCell"/>
</dbReference>
<keyword evidence="9" id="KW-1185">Reference proteome</keyword>
<dbReference type="InterPro" id="IPR000276">
    <property type="entry name" value="GPCR_Rhodpsn"/>
</dbReference>
<accession>A0A8S3YNS3</accession>
<keyword evidence="4 6" id="KW-0472">Membrane</keyword>
<feature type="transmembrane region" description="Helical" evidence="6">
    <location>
        <begin position="208"/>
        <end position="236"/>
    </location>
</feature>
<organism evidence="8 9">
    <name type="scientific">Candidula unifasciata</name>
    <dbReference type="NCBI Taxonomy" id="100452"/>
    <lineage>
        <taxon>Eukaryota</taxon>
        <taxon>Metazoa</taxon>
        <taxon>Spiralia</taxon>
        <taxon>Lophotrochozoa</taxon>
        <taxon>Mollusca</taxon>
        <taxon>Gastropoda</taxon>
        <taxon>Heterobranchia</taxon>
        <taxon>Euthyneura</taxon>
        <taxon>Panpulmonata</taxon>
        <taxon>Eupulmonata</taxon>
        <taxon>Stylommatophora</taxon>
        <taxon>Helicina</taxon>
        <taxon>Helicoidea</taxon>
        <taxon>Geomitridae</taxon>
        <taxon>Candidula</taxon>
    </lineage>
</organism>
<sequence>MLKVSSYMYLAVLAIIDTLVLYNGLLRIWLVELIGFDYQGAGNWICKITVAFGYVSSDLSVWLIIAVTVERYIVVCFPFQASSMCNVSRARKVIVGLFLLMLVLNVHFLWTAEIIEEHEQIMCRGGEHFRQLVEEIWPWVDTLIYSFLPFLTITILNVFIIREVAGAHSNRARLAASESETSCIPPGGTNASGGPAARRGNTCEGTRLTALLLTVSFTFLLLTLPNNIALIVSRFWNQKYDKKEDQMTFQERKLAVHGMAKFKLLMTIAELLMYTNHSINFFLYCATGNKFRQQVLDLLRCLRRHGHRQTPAEQTITSYSVRKTSQSWCSEMTLAKLNARRRSSCVSSEDADKMVNNDVMLDGQPQSGVKTNVGFTTGNVNSIRSTPEVAAGNSSQILNMKYGSEESSCRRNMLKEYEIVKNTCSDPCQNHPRNDTEYIQPGYLTQKHCGNKAQQRKSILRSWISHKVYNNSKKHKQILHAERGRAGSDCVENEYILLKPTVRWCESTTKC</sequence>
<dbReference type="EMBL" id="CAJHNH020000553">
    <property type="protein sequence ID" value="CAG5118433.1"/>
    <property type="molecule type" value="Genomic_DNA"/>
</dbReference>
<keyword evidence="2 5" id="KW-0812">Transmembrane</keyword>
<evidence type="ECO:0000256" key="5">
    <source>
        <dbReference type="RuleBase" id="RU000688"/>
    </source>
</evidence>
<keyword evidence="5" id="KW-0807">Transducer</keyword>
<feature type="transmembrane region" description="Helical" evidence="6">
    <location>
        <begin position="59"/>
        <end position="81"/>
    </location>
</feature>
<keyword evidence="5" id="KW-0297">G-protein coupled receptor</keyword>
<dbReference type="SUPFAM" id="SSF81321">
    <property type="entry name" value="Family A G protein-coupled receptor-like"/>
    <property type="match status" value="1"/>
</dbReference>
<feature type="transmembrane region" description="Helical" evidence="6">
    <location>
        <begin position="93"/>
        <end position="110"/>
    </location>
</feature>
<dbReference type="PROSITE" id="PS00237">
    <property type="entry name" value="G_PROTEIN_RECEP_F1_1"/>
    <property type="match status" value="1"/>
</dbReference>
<gene>
    <name evidence="8" type="ORF">CUNI_LOCUS3991</name>
</gene>
<dbReference type="PRINTS" id="PR00237">
    <property type="entry name" value="GPCRRHODOPSN"/>
</dbReference>
<dbReference type="GO" id="GO:0004930">
    <property type="term" value="F:G protein-coupled receptor activity"/>
    <property type="evidence" value="ECO:0007669"/>
    <property type="project" value="UniProtKB-KW"/>
</dbReference>
<dbReference type="Pfam" id="PF00001">
    <property type="entry name" value="7tm_1"/>
    <property type="match status" value="1"/>
</dbReference>
<dbReference type="CDD" id="cd14978">
    <property type="entry name" value="7tmA_FMRFamide_R-like"/>
    <property type="match status" value="1"/>
</dbReference>
<evidence type="ECO:0000256" key="1">
    <source>
        <dbReference type="ARBA" id="ARBA00004370"/>
    </source>
</evidence>
<evidence type="ECO:0000313" key="9">
    <source>
        <dbReference type="Proteomes" id="UP000678393"/>
    </source>
</evidence>
<evidence type="ECO:0000256" key="3">
    <source>
        <dbReference type="ARBA" id="ARBA00022989"/>
    </source>
</evidence>
<evidence type="ECO:0000256" key="4">
    <source>
        <dbReference type="ARBA" id="ARBA00023136"/>
    </source>
</evidence>
<comment type="similarity">
    <text evidence="5">Belongs to the G-protein coupled receptor 1 family.</text>
</comment>
<dbReference type="PROSITE" id="PS50262">
    <property type="entry name" value="G_PROTEIN_RECEP_F1_2"/>
    <property type="match status" value="1"/>
</dbReference>
<evidence type="ECO:0000259" key="7">
    <source>
        <dbReference type="PROSITE" id="PS50262"/>
    </source>
</evidence>
<dbReference type="Gene3D" id="1.20.1070.10">
    <property type="entry name" value="Rhodopsin 7-helix transmembrane proteins"/>
    <property type="match status" value="1"/>
</dbReference>
<dbReference type="Proteomes" id="UP000678393">
    <property type="component" value="Unassembled WGS sequence"/>
</dbReference>
<proteinExistence type="inferred from homology"/>
<dbReference type="PANTHER" id="PTHR46641">
    <property type="entry name" value="FMRFAMIDE RECEPTOR-RELATED"/>
    <property type="match status" value="1"/>
</dbReference>
<feature type="transmembrane region" description="Helical" evidence="6">
    <location>
        <begin position="143"/>
        <end position="161"/>
    </location>
</feature>
<comment type="subcellular location">
    <subcellularLocation>
        <location evidence="1">Membrane</location>
    </subcellularLocation>
</comment>